<dbReference type="Proteomes" id="UP000176186">
    <property type="component" value="Unassembled WGS sequence"/>
</dbReference>
<name>A0A1F6BFC7_9BACT</name>
<evidence type="ECO:0000313" key="2">
    <source>
        <dbReference type="Proteomes" id="UP000176186"/>
    </source>
</evidence>
<proteinExistence type="predicted"/>
<dbReference type="AlphaFoldDB" id="A0A1F6BFC7"/>
<evidence type="ECO:0000313" key="1">
    <source>
        <dbReference type="EMBL" id="OGG35625.1"/>
    </source>
</evidence>
<comment type="caution">
    <text evidence="1">The sequence shown here is derived from an EMBL/GenBank/DDBJ whole genome shotgun (WGS) entry which is preliminary data.</text>
</comment>
<accession>A0A1F6BFC7</accession>
<sequence>MAPIPAEIGAHTFAETQLKGSEFTAFVHTVEDLMKRRKEIVVPPSGQIRLDGLMIHIPQMFVLEGVPSSIREVLLPTMTSDNVYHLPNKTSVTNVFGVQLRFDKEPQHIIVSRGKHQVRLCHDGLQQPVHASNRAAILGLSLLPDELWPRVAKQGFSCGYITGSCWDNPWQAQALSLSLPDPDGKLSWYHTGPQVLANFDPGSLYGEILNTKIRTGPIIKTYLEKLKPVGLFFDSRQQG</sequence>
<gene>
    <name evidence="1" type="ORF">A2363_05135</name>
</gene>
<reference evidence="1 2" key="1">
    <citation type="journal article" date="2016" name="Nat. Commun.">
        <title>Thousands of microbial genomes shed light on interconnected biogeochemical processes in an aquifer system.</title>
        <authorList>
            <person name="Anantharaman K."/>
            <person name="Brown C.T."/>
            <person name="Hug L.A."/>
            <person name="Sharon I."/>
            <person name="Castelle C.J."/>
            <person name="Probst A.J."/>
            <person name="Thomas B.C."/>
            <person name="Singh A."/>
            <person name="Wilkins M.J."/>
            <person name="Karaoz U."/>
            <person name="Brodie E.L."/>
            <person name="Williams K.H."/>
            <person name="Hubbard S.S."/>
            <person name="Banfield J.F."/>
        </authorList>
    </citation>
    <scope>NUCLEOTIDE SEQUENCE [LARGE SCALE GENOMIC DNA]</scope>
</reference>
<organism evidence="1 2">
    <name type="scientific">Candidatus Gottesmanbacteria bacterium RIFOXYB1_FULL_47_11</name>
    <dbReference type="NCBI Taxonomy" id="1798401"/>
    <lineage>
        <taxon>Bacteria</taxon>
        <taxon>Candidatus Gottesmaniibacteriota</taxon>
    </lineage>
</organism>
<dbReference type="EMBL" id="MFKE01000011">
    <property type="protein sequence ID" value="OGG35625.1"/>
    <property type="molecule type" value="Genomic_DNA"/>
</dbReference>
<protein>
    <submittedName>
        <fullName evidence="1">Uncharacterized protein</fullName>
    </submittedName>
</protein>